<dbReference type="PANTHER" id="PTHR12526">
    <property type="entry name" value="GLYCOSYLTRANSFERASE"/>
    <property type="match status" value="1"/>
</dbReference>
<evidence type="ECO:0000313" key="4">
    <source>
        <dbReference type="Proteomes" id="UP000237631"/>
    </source>
</evidence>
<keyword evidence="2" id="KW-0472">Membrane</keyword>
<feature type="transmembrane region" description="Helical" evidence="2">
    <location>
        <begin position="925"/>
        <end position="945"/>
    </location>
</feature>
<evidence type="ECO:0000313" key="3">
    <source>
        <dbReference type="EMBL" id="PPJ51386.1"/>
    </source>
</evidence>
<dbReference type="Gene3D" id="3.40.50.2000">
    <property type="entry name" value="Glycogen Phosphorylase B"/>
    <property type="match status" value="1"/>
</dbReference>
<name>A0A2S6BV75_9PEZI</name>
<evidence type="ECO:0008006" key="5">
    <source>
        <dbReference type="Google" id="ProtNLM"/>
    </source>
</evidence>
<proteinExistence type="predicted"/>
<feature type="transmembrane region" description="Helical" evidence="2">
    <location>
        <begin position="1345"/>
        <end position="1366"/>
    </location>
</feature>
<feature type="region of interest" description="Disordered" evidence="1">
    <location>
        <begin position="2816"/>
        <end position="2856"/>
    </location>
</feature>
<feature type="region of interest" description="Disordered" evidence="1">
    <location>
        <begin position="2901"/>
        <end position="2930"/>
    </location>
</feature>
<keyword evidence="2" id="KW-1133">Transmembrane helix</keyword>
<protein>
    <recommendedName>
        <fullName evidence="5">Glycosyl transferase family 1 domain-containing protein</fullName>
    </recommendedName>
</protein>
<feature type="transmembrane region" description="Helical" evidence="2">
    <location>
        <begin position="1091"/>
        <end position="1108"/>
    </location>
</feature>
<gene>
    <name evidence="3" type="ORF">CBER1_08402</name>
</gene>
<feature type="compositionally biased region" description="Basic and acidic residues" evidence="1">
    <location>
        <begin position="2901"/>
        <end position="2924"/>
    </location>
</feature>
<evidence type="ECO:0000256" key="1">
    <source>
        <dbReference type="SAM" id="MobiDB-lite"/>
    </source>
</evidence>
<dbReference type="STRING" id="357750.A0A2S6BV75"/>
<feature type="transmembrane region" description="Helical" evidence="2">
    <location>
        <begin position="1401"/>
        <end position="1419"/>
    </location>
</feature>
<feature type="transmembrane region" description="Helical" evidence="2">
    <location>
        <begin position="1425"/>
        <end position="1445"/>
    </location>
</feature>
<feature type="transmembrane region" description="Helical" evidence="2">
    <location>
        <begin position="1067"/>
        <end position="1085"/>
    </location>
</feature>
<dbReference type="Pfam" id="PF13692">
    <property type="entry name" value="Glyco_trans_1_4"/>
    <property type="match status" value="1"/>
</dbReference>
<feature type="region of interest" description="Disordered" evidence="1">
    <location>
        <begin position="891"/>
        <end position="913"/>
    </location>
</feature>
<keyword evidence="2" id="KW-0812">Transmembrane</keyword>
<organism evidence="3 4">
    <name type="scientific">Cercospora berteroae</name>
    <dbReference type="NCBI Taxonomy" id="357750"/>
    <lineage>
        <taxon>Eukaryota</taxon>
        <taxon>Fungi</taxon>
        <taxon>Dikarya</taxon>
        <taxon>Ascomycota</taxon>
        <taxon>Pezizomycotina</taxon>
        <taxon>Dothideomycetes</taxon>
        <taxon>Dothideomycetidae</taxon>
        <taxon>Mycosphaerellales</taxon>
        <taxon>Mycosphaerellaceae</taxon>
        <taxon>Cercospora</taxon>
    </lineage>
</organism>
<dbReference type="SUPFAM" id="SSF53756">
    <property type="entry name" value="UDP-Glycosyltransferase/glycogen phosphorylase"/>
    <property type="match status" value="1"/>
</dbReference>
<keyword evidence="4" id="KW-1185">Reference proteome</keyword>
<reference evidence="4" key="1">
    <citation type="journal article" date="2017" name="bioRxiv">
        <title>Conservation of a gene cluster reveals novel cercosporin biosynthetic mechanisms and extends production to the genus Colletotrichum.</title>
        <authorList>
            <person name="de Jonge R."/>
            <person name="Ebert M.K."/>
            <person name="Huitt-Roehl C.R."/>
            <person name="Pal P."/>
            <person name="Suttle J.C."/>
            <person name="Spanner R.E."/>
            <person name="Neubauer J.D."/>
            <person name="Jurick W.M.II."/>
            <person name="Stott K.A."/>
            <person name="Secor G.A."/>
            <person name="Thomma B.P.H.J."/>
            <person name="Van de Peer Y."/>
            <person name="Townsend C.A."/>
            <person name="Bolton M.D."/>
        </authorList>
    </citation>
    <scope>NUCLEOTIDE SEQUENCE [LARGE SCALE GENOMIC DNA]</scope>
    <source>
        <strain evidence="4">CBS538.71</strain>
    </source>
</reference>
<comment type="caution">
    <text evidence="3">The sequence shown here is derived from an EMBL/GenBank/DDBJ whole genome shotgun (WGS) entry which is preliminary data.</text>
</comment>
<dbReference type="EMBL" id="PNEN01001756">
    <property type="protein sequence ID" value="PPJ51386.1"/>
    <property type="molecule type" value="Genomic_DNA"/>
</dbReference>
<feature type="compositionally biased region" description="Polar residues" evidence="1">
    <location>
        <begin position="2844"/>
        <end position="2856"/>
    </location>
</feature>
<feature type="transmembrane region" description="Helical" evidence="2">
    <location>
        <begin position="88"/>
        <end position="111"/>
    </location>
</feature>
<feature type="transmembrane region" description="Helical" evidence="2">
    <location>
        <begin position="1285"/>
        <end position="1305"/>
    </location>
</feature>
<feature type="transmembrane region" description="Helical" evidence="2">
    <location>
        <begin position="1248"/>
        <end position="1265"/>
    </location>
</feature>
<sequence length="2930" mass="331305">MSGAAAEQLSSGGKRTSSALRIFVDRHEHEQLGLAFALLVLPSVHLLCGSSSTGADEIAPSPLLAMRAEYIGLSAVGWQVMTGSWFDIILAGLALFGVLSGLLYFSAVLLIKIYDRRKALQGRVRKVPRGVTEFLDGLKSKGQSISADARSEQDPKTFGVYLGSFATPPTQQETAALSKWDIVVLDPAQNGVLDAAASHCTSVQTLGRLDVQSVVGKQTAKTEASFVPALKTITDVVSSRFRGSNRMYSPMTGILLANWQSKLPPVICQEVSRYLRSLNFDVYLELSEPEYLTDDECRHIGMDLIKGLICRNGTILRNGDRRDYYQMSNMRRAQRALAKHISLGGIVFAMWETLDDMETLSHSVANRSYLWCRFNTALSWIGSEKALTDTDAAQKETLAGLPLGALMWMKGWEVMIIHDTWRLNDTIVQGSCHDDDAFAILEDYVPGIGKMLELHQTETPEQPKGRPLSITDAGFPIEDLHYNPKNDALSFSPEGEDYTGLGCFQTGLPASQEVFDVLRDGQRKLRDLNMLDRLGAEALQEIGTKLRPLLELSEQFKDFDGMAEAVEELLNLLAVSDGQDTDRLRIYMGIHSGFHRNTSEQFWGLYDNGMFSNTERRGSHPGYLDLFISLRAGDRALAILHTWLSMKRFSRVQCLKAEWLLYERSQLLDERWELPKRMVDDIVGLTSQELILLLQRLTLSSAAASAGLCARMAKLCRHQLMAIPTRDQLRKQNTAQYLRGEISTADLIKNRLAWYRDQGCHAPEYSAALQVFETMDRLLPKALMDQDDGFVERIETILGKTIRKQGIDAAVDIFALSVFCAYRRLALEEIYLEVLDRNPLPNRHPDQAACFAEMFGTGSQCETYLDMTSNVLGRILADKYQAYYTKHQPAARKDGSSELPTSYASKSVDEDPDAQRPTLPIYYQITFLGIFAVPALFDIMMLTILGRGLYLSNYMAESEKIMATAGLMSGLLLCGGIGTWIGYGGSYYLHAMSFPAMNMFVLTRFVAGVALLSIIGLVAFITIGIARSWYDGFIFVFYFATLDTYLTVLATLAIYQFPGFMFQSGRNTVVMCLPILLISPILTLWIHKDIVIYPCVVTGFICCLLLGARKVISQWGTWYLKVPIISDTEVVYFYNEVTPPEETPNISDLAATPLPRKAFFAALEKERSRWPWQKSEAGQLIKKHVAGYDATVFLMDWYCKYSRTAMPYPYSPTWNLMVKTAIDTIREMQKGLKLHNAFIHWRFGGDEVWCGVLYFLIALMDKWVSLVTGHNVVGLSDAGNPVYRLAVGFSLAYYLIAAVCLDAVAQPLWPMANKKTPQQITSLAFLKEAALNDAKARRKLYWTNWAKFFFSHLWGFAISASLMWIFQSAKSATIMFMAYTGAYSGLLWYQYNRIYTGPLAMNDLICAAICGIAVGVAIRTHAPDFVYGAVIGLATATWLAAILSWRTANVGWPRPPTDKAQEKNNPEVYTFSSVGPWPFFSQRTLSDLYREMQSLPDEERLRVEPDTGIGAQAVQIIQRSIGLRKASAIEAAFPNGEHVLNTAMGFWKQNGLEVTLVSSRYITQDQRKIRAIAKVQHDHTHLIVFVNRYVDVGQQSQIIAEAVVHITAETKLALSRDQAALAELLVADSSTSSNIIVPDGIKRHLDATASERTRIIKHGNAELLRDLLMGLDSDTEWDNLPSAIREFLLDRCLGRACTMSDVQVDWIRSSFFGDRFTTIQKYLARCNLSIVLGNAIKQYAKAKSAESYGPEDDGFELKDRFQRFSAGPIILKRPNSFFGKIKYRVRATYKGWRFAVKFYIIALTGEPEYQRELDFFIADKPWFAKYIVRFLLNGAWMYAKALQWLIIPQFMFHNRENVRKLQQYMRGTKSTMTREKVSIENFDGTQTGFLHTKGNGVTTFSLYKGKHDMKPADTAQLISTSTYISKCLQLKARKEYANGEVSNSYRYLYDNSKDDFAKLPISRICDGGDKEGEVMHYDDRGYVTSGSYTKDDNLTHFKYHYRRNAKYDDELIRAEYTMAHMTMNISWCYPPPEKKDDLTLWIPSPKVVECNYTLGSDVYRCWWNYDHRSHPTIHTTMNGQTVMTPEKIRFDHYHILAKPRKNSFLVDNPLISFRNQRSNVLTRLFKFHEKWYPISTGAARNILWKTWKGTKDLDAVSIRWLDEMALRRDRVLTAYWLRRDLGLLHSARAYFQSNADSILARTDLDPEVSSWSSIAFKYGDLDNFGQGGDARINTRDQSTQIRDTHDTLNVLAMDTGTWPNEGGGVSACRRDMVNDLSTIRWHVVAENANDFGVPKFQTERNIQSLTVLPLWGMDFLTPHHGVFEDILDSAVQRRSNHTYHVDIEKNFLPILTSLIKCARAIRFGPEHIEEASQALVDLSNYFAKDRHWTETWMSEPVKQKWRELWLAEDVENAVPISKWWDAELPTLAHMDNALDMWHRFLFIFTLDVPETIPDVFQASHHFCGASYGVLCKLKRNCTLHVWDHCISWREVTVFLSSAMSFDAPFVCTSLIHLSRMTSVLILHYADVVLPCADFFNPGWEVEHGTQEGILGHRKAFARKIDPVVNGICNMENFIPIKKIKSKKPTVTMLSHVRFVKDIKNAILAADIIVNEWGFKDYQLDVYGDMEKAPAYSVECKEILASKGLRDYVALRGLGSPSKVLEEAWIFLNSSVSEGLPLAMGEAALTGVPVVCTDVGASFRVVTDPATWKKFSAVVAPNDSYSLARAQVEVLALLGEWGQYAEDAPGERHKLPLHPGKEEVEQITKRMYAKEDQRRKLGMMGRTNVLNSFSSHRYLREHEQMLWVGKTQSPSYLARSRFVPGGFEPAKHERGGSATDRGPHGENSPAGSRTIDPNMQNNEEGAQRSLTKMIHKLAAFLGALVCRQHTTALTTTTMSLLRAKMEEKKKKEKEEKPVGNELEELKQMWRESPPF</sequence>
<dbReference type="OrthoDB" id="2582433at2759"/>
<feature type="transmembrane region" description="Helical" evidence="2">
    <location>
        <begin position="1001"/>
        <end position="1026"/>
    </location>
</feature>
<dbReference type="Proteomes" id="UP000237631">
    <property type="component" value="Unassembled WGS sequence"/>
</dbReference>
<evidence type="ECO:0000256" key="2">
    <source>
        <dbReference type="SAM" id="Phobius"/>
    </source>
</evidence>
<feature type="transmembrane region" description="Helical" evidence="2">
    <location>
        <begin position="965"/>
        <end position="989"/>
    </location>
</feature>
<accession>A0A2S6BV75</accession>
<feature type="transmembrane region" description="Helical" evidence="2">
    <location>
        <begin position="1032"/>
        <end position="1055"/>
    </location>
</feature>
<dbReference type="PANTHER" id="PTHR12526:SF604">
    <property type="entry name" value="TRANSFERASE, PUTATIVE (AFU_ORTHOLOGUE AFUA_4G14070)-RELATED"/>
    <property type="match status" value="1"/>
</dbReference>